<dbReference type="CDD" id="cd09339">
    <property type="entry name" value="LIM4_Paxillin_like"/>
    <property type="match status" value="1"/>
</dbReference>
<comment type="subcellular location">
    <subcellularLocation>
        <location evidence="1">Cell junction</location>
        <location evidence="1">Focal adhesion</location>
    </subcellularLocation>
    <subcellularLocation>
        <location evidence="2">Cytoplasm</location>
    </subcellularLocation>
</comment>
<dbReference type="CDD" id="cd09408">
    <property type="entry name" value="LIM2_Leupaxin"/>
    <property type="match status" value="1"/>
</dbReference>
<feature type="domain" description="LIM zinc-binding" evidence="13">
    <location>
        <begin position="310"/>
        <end position="368"/>
    </location>
</feature>
<feature type="domain" description="LIM zinc-binding" evidence="13">
    <location>
        <begin position="369"/>
        <end position="428"/>
    </location>
</feature>
<dbReference type="CDD" id="cd09410">
    <property type="entry name" value="LIM3_Leupaxin"/>
    <property type="match status" value="1"/>
</dbReference>
<dbReference type="PROSITE" id="PS00478">
    <property type="entry name" value="LIM_DOMAIN_1"/>
    <property type="match status" value="2"/>
</dbReference>
<dbReference type="GO" id="GO:0043542">
    <property type="term" value="P:endothelial cell migration"/>
    <property type="evidence" value="ECO:0007669"/>
    <property type="project" value="TreeGrafter"/>
</dbReference>
<evidence type="ECO:0000256" key="10">
    <source>
        <dbReference type="ARBA" id="ARBA00023038"/>
    </source>
</evidence>
<keyword evidence="8 11" id="KW-0862">Zinc</keyword>
<evidence type="ECO:0000256" key="11">
    <source>
        <dbReference type="PROSITE-ProRule" id="PRU00125"/>
    </source>
</evidence>
<dbReference type="SMART" id="SM00132">
    <property type="entry name" value="LIM"/>
    <property type="match status" value="4"/>
</dbReference>
<dbReference type="GO" id="GO:0005737">
    <property type="term" value="C:cytoplasm"/>
    <property type="evidence" value="ECO:0007669"/>
    <property type="project" value="UniProtKB-SubCell"/>
</dbReference>
<proteinExistence type="inferred from homology"/>
<comment type="caution">
    <text evidence="14">The sequence shown here is derived from an EMBL/GenBank/DDBJ whole genome shotgun (WGS) entry which is preliminary data.</text>
</comment>
<dbReference type="EMBL" id="JAGFMF010011846">
    <property type="protein sequence ID" value="KAG8511281.1"/>
    <property type="molecule type" value="Genomic_DNA"/>
</dbReference>
<dbReference type="GO" id="GO:0050859">
    <property type="term" value="P:negative regulation of B cell receptor signaling pathway"/>
    <property type="evidence" value="ECO:0007669"/>
    <property type="project" value="TreeGrafter"/>
</dbReference>
<evidence type="ECO:0000256" key="6">
    <source>
        <dbReference type="ARBA" id="ARBA00022723"/>
    </source>
</evidence>
<evidence type="ECO:0000259" key="13">
    <source>
        <dbReference type="PROSITE" id="PS50023"/>
    </source>
</evidence>
<dbReference type="GO" id="GO:0046872">
    <property type="term" value="F:metal ion binding"/>
    <property type="evidence" value="ECO:0007669"/>
    <property type="project" value="UniProtKB-KW"/>
</dbReference>
<dbReference type="FunFam" id="2.10.110.10:FF:000012">
    <property type="entry name" value="Paxillin isoform 1"/>
    <property type="match status" value="1"/>
</dbReference>
<evidence type="ECO:0000256" key="5">
    <source>
        <dbReference type="ARBA" id="ARBA00022553"/>
    </source>
</evidence>
<keyword evidence="5" id="KW-0597">Phosphoprotein</keyword>
<dbReference type="AlphaFoldDB" id="A0A8J6DK96"/>
<dbReference type="OrthoDB" id="15567at2759"/>
<feature type="non-terminal residue" evidence="14">
    <location>
        <position position="487"/>
    </location>
</feature>
<gene>
    <name evidence="14" type="ORF">J0S82_018962</name>
</gene>
<dbReference type="GO" id="GO:0007179">
    <property type="term" value="P:transforming growth factor beta receptor signaling pathway"/>
    <property type="evidence" value="ECO:0007669"/>
    <property type="project" value="TreeGrafter"/>
</dbReference>
<sequence length="487" mass="53536">ALLEELERSSLQDSGECSSPAPLPLHQRPRKEDKLAKASKVLSTQDATSPLSVQLVYTTEIQEPSVYSEIQEPQRSAVPPKTSAAAQLDELMTHLCEMQAQVAAKPDASKAHLADKKDHKDSLDSMLGGLQQDLQDLGIATVPKGHCASCRKPIAGKVGASDGGSETLLGLKEVQPRGMKTVPFPLPGMARGSHAPACHCCALVSPCPRHSAVLPDTSRLAGKAVTLLLSIRHGPLEHPGGSSQVLAQSWVLGTPLFLDHMAYVIHALGQVWHPEHFICTHCKKEIGSRPFFERSGAAYCPDDYHQLFSPRCAYCAAPILDKVLTAMDQTWHPEHFFCAHCGEVFGPEGFHEKDKKPYCRKDFLAMFSPKCGGCNRPVLENYLSAMDTVWHPECFVCGDCFTSFSTGSFFELDGRPFCELHYHHRQGTLCRGCGQPITGRCISAMGYKFHPEHFVCAFCLTQLSKGVFKEHNDKTYCQPCFLKLFSV</sequence>
<dbReference type="Pfam" id="PF00412">
    <property type="entry name" value="LIM"/>
    <property type="match status" value="4"/>
</dbReference>
<dbReference type="PROSITE" id="PS50023">
    <property type="entry name" value="LIM_DOMAIN_2"/>
    <property type="match status" value="3"/>
</dbReference>
<protein>
    <submittedName>
        <fullName evidence="14">Leupaxin</fullName>
    </submittedName>
</protein>
<feature type="compositionally biased region" description="Basic and acidic residues" evidence="12">
    <location>
        <begin position="1"/>
        <end position="10"/>
    </location>
</feature>
<keyword evidence="10 11" id="KW-0440">LIM domain</keyword>
<dbReference type="Proteomes" id="UP000700334">
    <property type="component" value="Unassembled WGS sequence"/>
</dbReference>
<evidence type="ECO:0000256" key="8">
    <source>
        <dbReference type="ARBA" id="ARBA00022833"/>
    </source>
</evidence>
<organism evidence="14 15">
    <name type="scientific">Galemys pyrenaicus</name>
    <name type="common">Iberian desman</name>
    <name type="synonym">Pyrenean desman</name>
    <dbReference type="NCBI Taxonomy" id="202257"/>
    <lineage>
        <taxon>Eukaryota</taxon>
        <taxon>Metazoa</taxon>
        <taxon>Chordata</taxon>
        <taxon>Craniata</taxon>
        <taxon>Vertebrata</taxon>
        <taxon>Euteleostomi</taxon>
        <taxon>Mammalia</taxon>
        <taxon>Eutheria</taxon>
        <taxon>Laurasiatheria</taxon>
        <taxon>Eulipotyphla</taxon>
        <taxon>Talpidae</taxon>
        <taxon>Galemys</taxon>
    </lineage>
</organism>
<dbReference type="FunFam" id="2.10.110.10:FF:000009">
    <property type="entry name" value="Paxillin isoform 1"/>
    <property type="match status" value="1"/>
</dbReference>
<evidence type="ECO:0000313" key="15">
    <source>
        <dbReference type="Proteomes" id="UP000700334"/>
    </source>
</evidence>
<dbReference type="GO" id="GO:0034446">
    <property type="term" value="P:substrate adhesion-dependent cell spreading"/>
    <property type="evidence" value="ECO:0007669"/>
    <property type="project" value="TreeGrafter"/>
</dbReference>
<reference evidence="14" key="1">
    <citation type="journal article" date="2021" name="Evol. Appl.">
        <title>The genome of the Pyrenean desman and the effects of bottlenecks and inbreeding on the genomic landscape of an endangered species.</title>
        <authorList>
            <person name="Escoda L."/>
            <person name="Castresana J."/>
        </authorList>
    </citation>
    <scope>NUCLEOTIDE SEQUENCE</scope>
    <source>
        <strain evidence="14">IBE-C5619</strain>
    </source>
</reference>
<name>A0A8J6DK96_GALPY</name>
<evidence type="ECO:0000256" key="12">
    <source>
        <dbReference type="SAM" id="MobiDB-lite"/>
    </source>
</evidence>
<evidence type="ECO:0000313" key="14">
    <source>
        <dbReference type="EMBL" id="KAG8511281.1"/>
    </source>
</evidence>
<feature type="region of interest" description="Disordered" evidence="12">
    <location>
        <begin position="1"/>
        <end position="44"/>
    </location>
</feature>
<evidence type="ECO:0000256" key="2">
    <source>
        <dbReference type="ARBA" id="ARBA00004496"/>
    </source>
</evidence>
<dbReference type="SUPFAM" id="SSF57716">
    <property type="entry name" value="Glucocorticoid receptor-like (DNA-binding domain)"/>
    <property type="match status" value="4"/>
</dbReference>
<dbReference type="PANTHER" id="PTHR24216">
    <property type="entry name" value="PAXILLIN-RELATED"/>
    <property type="match status" value="1"/>
</dbReference>
<evidence type="ECO:0000256" key="9">
    <source>
        <dbReference type="ARBA" id="ARBA00022949"/>
    </source>
</evidence>
<keyword evidence="15" id="KW-1185">Reference proteome</keyword>
<keyword evidence="7" id="KW-0677">Repeat</keyword>
<dbReference type="FunFam" id="2.10.110.10:FF:000018">
    <property type="entry name" value="Paxillin isoform 1"/>
    <property type="match status" value="1"/>
</dbReference>
<evidence type="ECO:0000256" key="3">
    <source>
        <dbReference type="ARBA" id="ARBA00005813"/>
    </source>
</evidence>
<feature type="domain" description="LIM zinc-binding" evidence="13">
    <location>
        <begin position="429"/>
        <end position="487"/>
    </location>
</feature>
<dbReference type="InterPro" id="IPR001781">
    <property type="entry name" value="Znf_LIM"/>
</dbReference>
<accession>A0A8J6DK96</accession>
<comment type="similarity">
    <text evidence="3">Belongs to the paxillin family.</text>
</comment>
<evidence type="ECO:0000256" key="1">
    <source>
        <dbReference type="ARBA" id="ARBA00004246"/>
    </source>
</evidence>
<keyword evidence="4" id="KW-0963">Cytoplasm</keyword>
<evidence type="ECO:0000256" key="7">
    <source>
        <dbReference type="ARBA" id="ARBA00022737"/>
    </source>
</evidence>
<dbReference type="GO" id="GO:0005925">
    <property type="term" value="C:focal adhesion"/>
    <property type="evidence" value="ECO:0007669"/>
    <property type="project" value="UniProtKB-SubCell"/>
</dbReference>
<keyword evidence="9" id="KW-0965">Cell junction</keyword>
<dbReference type="Gene3D" id="2.10.110.10">
    <property type="entry name" value="Cysteine Rich Protein"/>
    <property type="match status" value="4"/>
</dbReference>
<evidence type="ECO:0000256" key="4">
    <source>
        <dbReference type="ARBA" id="ARBA00022490"/>
    </source>
</evidence>
<dbReference type="PANTHER" id="PTHR24216:SF23">
    <property type="entry name" value="LEUPAXIN"/>
    <property type="match status" value="1"/>
</dbReference>
<keyword evidence="6 11" id="KW-0479">Metal-binding</keyword>